<dbReference type="CDD" id="cd02012">
    <property type="entry name" value="TPP_TK"/>
    <property type="match status" value="1"/>
</dbReference>
<keyword evidence="6" id="KW-0812">Transmembrane</keyword>
<dbReference type="PANTHER" id="PTHR47514">
    <property type="entry name" value="TRANSKETOLASE N-TERMINAL SECTION-RELATED"/>
    <property type="match status" value="1"/>
</dbReference>
<evidence type="ECO:0000256" key="4">
    <source>
        <dbReference type="ARBA" id="ARBA00022723"/>
    </source>
</evidence>
<dbReference type="Pfam" id="PF00456">
    <property type="entry name" value="Transketolase_N"/>
    <property type="match status" value="1"/>
</dbReference>
<evidence type="ECO:0000256" key="1">
    <source>
        <dbReference type="ARBA" id="ARBA00001964"/>
    </source>
</evidence>
<evidence type="ECO:0000256" key="2">
    <source>
        <dbReference type="ARBA" id="ARBA00007131"/>
    </source>
</evidence>
<evidence type="ECO:0000256" key="6">
    <source>
        <dbReference type="SAM" id="Phobius"/>
    </source>
</evidence>
<evidence type="ECO:0000256" key="3">
    <source>
        <dbReference type="ARBA" id="ARBA00022679"/>
    </source>
</evidence>
<keyword evidence="4" id="KW-0479">Metal-binding</keyword>
<evidence type="ECO:0000313" key="8">
    <source>
        <dbReference type="EMBL" id="PIP61339.1"/>
    </source>
</evidence>
<dbReference type="GO" id="GO:0016740">
    <property type="term" value="F:transferase activity"/>
    <property type="evidence" value="ECO:0007669"/>
    <property type="project" value="UniProtKB-KW"/>
</dbReference>
<keyword evidence="6" id="KW-1133">Transmembrane helix</keyword>
<dbReference type="InterPro" id="IPR049557">
    <property type="entry name" value="Transketolase_CS"/>
</dbReference>
<keyword evidence="6" id="KW-0472">Membrane</keyword>
<keyword evidence="3" id="KW-0808">Transferase</keyword>
<evidence type="ECO:0000259" key="7">
    <source>
        <dbReference type="Pfam" id="PF00456"/>
    </source>
</evidence>
<comment type="similarity">
    <text evidence="2">Belongs to the transketolase family.</text>
</comment>
<dbReference type="GO" id="GO:0046872">
    <property type="term" value="F:metal ion binding"/>
    <property type="evidence" value="ECO:0007669"/>
    <property type="project" value="UniProtKB-KW"/>
</dbReference>
<dbReference type="Proteomes" id="UP000231246">
    <property type="component" value="Unassembled WGS sequence"/>
</dbReference>
<gene>
    <name evidence="8" type="ORF">COW99_04585</name>
</gene>
<sequence length="271" mass="30069">MNNAELINQAREIRIETIKLLYEAQSGHPGSSLSMADILTALYFRPVLKFDPKRPEWTERDYFLLSVGHAVPVMYTALTLAGYYPKSKLKGLRKFGSDLHGHPKRGTFPGIEISAGSLGQGLSVGVGLGLALKLDKKTSQVVVMTSDGEQEEGSTWEALMFATKHKLDNIITIIDKNESQINGPTRQVMPSLDPLKEKYEAFGWEVVEIDGHDFDQIIGALKQGYAARGPFAIIANTVMGKGVSFMEGDYKWHHGKLTDEQYQQALKDLNI</sequence>
<dbReference type="InterPro" id="IPR029061">
    <property type="entry name" value="THDP-binding"/>
</dbReference>
<dbReference type="EMBL" id="PCTA01000029">
    <property type="protein sequence ID" value="PIP61339.1"/>
    <property type="molecule type" value="Genomic_DNA"/>
</dbReference>
<organism evidence="8 9">
    <name type="scientific">Candidatus Roizmanbacteria bacterium CG22_combo_CG10-13_8_21_14_all_38_20</name>
    <dbReference type="NCBI Taxonomy" id="1974862"/>
    <lineage>
        <taxon>Bacteria</taxon>
        <taxon>Candidatus Roizmaniibacteriota</taxon>
    </lineage>
</organism>
<proteinExistence type="inferred from homology"/>
<name>A0A2H0BUW9_9BACT</name>
<evidence type="ECO:0000256" key="5">
    <source>
        <dbReference type="ARBA" id="ARBA00023052"/>
    </source>
</evidence>
<dbReference type="SUPFAM" id="SSF52518">
    <property type="entry name" value="Thiamin diphosphate-binding fold (THDP-binding)"/>
    <property type="match status" value="1"/>
</dbReference>
<dbReference type="Gene3D" id="3.40.50.970">
    <property type="match status" value="1"/>
</dbReference>
<feature type="transmembrane region" description="Helical" evidence="6">
    <location>
        <begin position="62"/>
        <end position="84"/>
    </location>
</feature>
<accession>A0A2H0BUW9</accession>
<reference evidence="8 9" key="1">
    <citation type="submission" date="2017-09" db="EMBL/GenBank/DDBJ databases">
        <title>Depth-based differentiation of microbial function through sediment-hosted aquifers and enrichment of novel symbionts in the deep terrestrial subsurface.</title>
        <authorList>
            <person name="Probst A.J."/>
            <person name="Ladd B."/>
            <person name="Jarett J.K."/>
            <person name="Geller-Mcgrath D.E."/>
            <person name="Sieber C.M."/>
            <person name="Emerson J.B."/>
            <person name="Anantharaman K."/>
            <person name="Thomas B.C."/>
            <person name="Malmstrom R."/>
            <person name="Stieglmeier M."/>
            <person name="Klingl A."/>
            <person name="Woyke T."/>
            <person name="Ryan C.M."/>
            <person name="Banfield J.F."/>
        </authorList>
    </citation>
    <scope>NUCLEOTIDE SEQUENCE [LARGE SCALE GENOMIC DNA]</scope>
    <source>
        <strain evidence="8">CG22_combo_CG10-13_8_21_14_all_38_20</strain>
    </source>
</reference>
<dbReference type="PROSITE" id="PS00801">
    <property type="entry name" value="TRANSKETOLASE_1"/>
    <property type="match status" value="1"/>
</dbReference>
<dbReference type="InterPro" id="IPR005474">
    <property type="entry name" value="Transketolase_N"/>
</dbReference>
<comment type="caution">
    <text evidence="8">The sequence shown here is derived from an EMBL/GenBank/DDBJ whole genome shotgun (WGS) entry which is preliminary data.</text>
</comment>
<dbReference type="AlphaFoldDB" id="A0A2H0BUW9"/>
<feature type="domain" description="Transketolase N-terminal" evidence="7">
    <location>
        <begin position="10"/>
        <end position="265"/>
    </location>
</feature>
<comment type="cofactor">
    <cofactor evidence="1">
        <name>thiamine diphosphate</name>
        <dbReference type="ChEBI" id="CHEBI:58937"/>
    </cofactor>
</comment>
<keyword evidence="5" id="KW-0786">Thiamine pyrophosphate</keyword>
<evidence type="ECO:0000313" key="9">
    <source>
        <dbReference type="Proteomes" id="UP000231246"/>
    </source>
</evidence>
<protein>
    <submittedName>
        <fullName evidence="8">Transketolase</fullName>
    </submittedName>
</protein>
<dbReference type="PANTHER" id="PTHR47514:SF1">
    <property type="entry name" value="TRANSKETOLASE N-TERMINAL SECTION-RELATED"/>
    <property type="match status" value="1"/>
</dbReference>